<evidence type="ECO:0000256" key="1">
    <source>
        <dbReference type="SAM" id="MobiDB-lite"/>
    </source>
</evidence>
<comment type="caution">
    <text evidence="2">The sequence shown here is derived from an EMBL/GenBank/DDBJ whole genome shotgun (WGS) entry which is preliminary data.</text>
</comment>
<sequence length="259" mass="28458">MAQKINGKYQGELTAANQSKLESSMMLTVKGTAITGTMTLAINGTNIISALSGNFSDGVYKGTLTNETGTANFSLQDLSTLGAGMTALFVQVIDQGQVILSGMFEKAGTGSKPQNNIGQSPTPNRAPKANDRPTRDPNLIGTWSKFSAYTRNSMNTEEYWAFNADGTIEGQSRSSAIIYQPGLEANYNGGWTEHEGFKAEREAGIRWFTRDGQLLYKMPDGSEKFQLYYKIEHYDGKINLFMRVNPNQPKASIMFQKVN</sequence>
<feature type="compositionally biased region" description="Polar residues" evidence="1">
    <location>
        <begin position="111"/>
        <end position="123"/>
    </location>
</feature>
<organism evidence="2 3">
    <name type="scientific">Runella aurantiaca</name>
    <dbReference type="NCBI Taxonomy" id="2282308"/>
    <lineage>
        <taxon>Bacteria</taxon>
        <taxon>Pseudomonadati</taxon>
        <taxon>Bacteroidota</taxon>
        <taxon>Cytophagia</taxon>
        <taxon>Cytophagales</taxon>
        <taxon>Spirosomataceae</taxon>
        <taxon>Runella</taxon>
    </lineage>
</organism>
<dbReference type="RefSeq" id="WP_114463290.1">
    <property type="nucleotide sequence ID" value="NZ_QPIW01000024.1"/>
</dbReference>
<name>A0A369I465_9BACT</name>
<dbReference type="Proteomes" id="UP000253141">
    <property type="component" value="Unassembled WGS sequence"/>
</dbReference>
<dbReference type="OrthoDB" id="956202at2"/>
<gene>
    <name evidence="2" type="ORF">DVG78_22540</name>
</gene>
<accession>A0A369I465</accession>
<evidence type="ECO:0000313" key="3">
    <source>
        <dbReference type="Proteomes" id="UP000253141"/>
    </source>
</evidence>
<feature type="region of interest" description="Disordered" evidence="1">
    <location>
        <begin position="109"/>
        <end position="137"/>
    </location>
</feature>
<protein>
    <submittedName>
        <fullName evidence="2">Uncharacterized protein</fullName>
    </submittedName>
</protein>
<evidence type="ECO:0000313" key="2">
    <source>
        <dbReference type="EMBL" id="RDB03690.1"/>
    </source>
</evidence>
<proteinExistence type="predicted"/>
<keyword evidence="3" id="KW-1185">Reference proteome</keyword>
<reference evidence="2 3" key="1">
    <citation type="submission" date="2018-07" db="EMBL/GenBank/DDBJ databases">
        <title>Genome analysis of Runella aurantiaca.</title>
        <authorList>
            <person name="Yang X."/>
        </authorList>
    </citation>
    <scope>NUCLEOTIDE SEQUENCE [LARGE SCALE GENOMIC DNA]</scope>
    <source>
        <strain evidence="2 3">YX9</strain>
    </source>
</reference>
<dbReference type="EMBL" id="QPIW01000024">
    <property type="protein sequence ID" value="RDB03690.1"/>
    <property type="molecule type" value="Genomic_DNA"/>
</dbReference>
<dbReference type="AlphaFoldDB" id="A0A369I465"/>